<dbReference type="GO" id="GO:0000977">
    <property type="term" value="F:RNA polymerase II transcription regulatory region sequence-specific DNA binding"/>
    <property type="evidence" value="ECO:0007669"/>
    <property type="project" value="TreeGrafter"/>
</dbReference>
<protein>
    <recommendedName>
        <fullName evidence="1">BHLH domain-containing protein</fullName>
    </recommendedName>
</protein>
<keyword evidence="6" id="KW-1185">Reference proteome</keyword>
<feature type="domain" description="BHLH" evidence="1">
    <location>
        <begin position="58"/>
        <end position="109"/>
    </location>
</feature>
<evidence type="ECO:0000259" key="1">
    <source>
        <dbReference type="PROSITE" id="PS50888"/>
    </source>
</evidence>
<dbReference type="EMBL" id="CAJOBC010000437">
    <property type="protein sequence ID" value="CAF3585941.1"/>
    <property type="molecule type" value="Genomic_DNA"/>
</dbReference>
<dbReference type="Proteomes" id="UP000681722">
    <property type="component" value="Unassembled WGS sequence"/>
</dbReference>
<proteinExistence type="predicted"/>
<dbReference type="AlphaFoldDB" id="A0A813SQN3"/>
<dbReference type="SUPFAM" id="SSF47459">
    <property type="entry name" value="HLH, helix-loop-helix DNA-binding domain"/>
    <property type="match status" value="1"/>
</dbReference>
<dbReference type="Proteomes" id="UP000682733">
    <property type="component" value="Unassembled WGS sequence"/>
</dbReference>
<sequence length="121" mass="14286">MDNSFSCDEILFSPLDNSTNSLFDEHRQQMSLYLSSTDTTKQTKLSSNYRKKRKLNTIQREEATVREKHRMLKLNRAYSQLRYVLPVENKFKLSRIETLRTACNYISMLADLLKQDDSLIN</sequence>
<dbReference type="PANTHER" id="PTHR23349">
    <property type="entry name" value="BASIC HELIX-LOOP-HELIX TRANSCRIPTION FACTOR, TWIST"/>
    <property type="match status" value="1"/>
</dbReference>
<accession>A0A813SQN3</accession>
<dbReference type="EMBL" id="CAJNOQ010000436">
    <property type="protein sequence ID" value="CAF0800792.1"/>
    <property type="molecule type" value="Genomic_DNA"/>
</dbReference>
<dbReference type="GO" id="GO:0032502">
    <property type="term" value="P:developmental process"/>
    <property type="evidence" value="ECO:0007669"/>
    <property type="project" value="TreeGrafter"/>
</dbReference>
<name>A0A813SQN3_9BILA</name>
<evidence type="ECO:0000313" key="3">
    <source>
        <dbReference type="EMBL" id="CAF1059010.1"/>
    </source>
</evidence>
<dbReference type="EMBL" id="CAJOBA010008286">
    <property type="protein sequence ID" value="CAF3824796.1"/>
    <property type="molecule type" value="Genomic_DNA"/>
</dbReference>
<organism evidence="2 6">
    <name type="scientific">Didymodactylos carnosus</name>
    <dbReference type="NCBI Taxonomy" id="1234261"/>
    <lineage>
        <taxon>Eukaryota</taxon>
        <taxon>Metazoa</taxon>
        <taxon>Spiralia</taxon>
        <taxon>Gnathifera</taxon>
        <taxon>Rotifera</taxon>
        <taxon>Eurotatoria</taxon>
        <taxon>Bdelloidea</taxon>
        <taxon>Philodinida</taxon>
        <taxon>Philodinidae</taxon>
        <taxon>Didymodactylos</taxon>
    </lineage>
</organism>
<dbReference type="Proteomes" id="UP000663829">
    <property type="component" value="Unassembled WGS sequence"/>
</dbReference>
<dbReference type="PANTHER" id="PTHR23349:SF68">
    <property type="entry name" value="FI14601P"/>
    <property type="match status" value="1"/>
</dbReference>
<dbReference type="OrthoDB" id="5969565at2759"/>
<dbReference type="Gene3D" id="4.10.280.10">
    <property type="entry name" value="Helix-loop-helix DNA-binding domain"/>
    <property type="match status" value="1"/>
</dbReference>
<evidence type="ECO:0000313" key="6">
    <source>
        <dbReference type="Proteomes" id="UP000663829"/>
    </source>
</evidence>
<gene>
    <name evidence="2" type="ORF">GPM918_LOCUS3502</name>
    <name evidence="3" type="ORF">OVA965_LOCUS17315</name>
    <name evidence="4" type="ORF">SRO942_LOCUS3510</name>
    <name evidence="5" type="ORF">TMI583_LOCUS17325</name>
</gene>
<comment type="caution">
    <text evidence="2">The sequence shown here is derived from an EMBL/GenBank/DDBJ whole genome shotgun (WGS) entry which is preliminary data.</text>
</comment>
<evidence type="ECO:0000313" key="5">
    <source>
        <dbReference type="EMBL" id="CAF3824796.1"/>
    </source>
</evidence>
<dbReference type="Proteomes" id="UP000677228">
    <property type="component" value="Unassembled WGS sequence"/>
</dbReference>
<reference evidence="2" key="1">
    <citation type="submission" date="2021-02" db="EMBL/GenBank/DDBJ databases">
        <authorList>
            <person name="Nowell W R."/>
        </authorList>
    </citation>
    <scope>NUCLEOTIDE SEQUENCE</scope>
</reference>
<dbReference type="InterPro" id="IPR050283">
    <property type="entry name" value="E-box_TF_Regulators"/>
</dbReference>
<dbReference type="EMBL" id="CAJNOK010008272">
    <property type="protein sequence ID" value="CAF1059010.1"/>
    <property type="molecule type" value="Genomic_DNA"/>
</dbReference>
<dbReference type="Pfam" id="PF00010">
    <property type="entry name" value="HLH"/>
    <property type="match status" value="1"/>
</dbReference>
<dbReference type="InterPro" id="IPR011598">
    <property type="entry name" value="bHLH_dom"/>
</dbReference>
<dbReference type="SMART" id="SM00353">
    <property type="entry name" value="HLH"/>
    <property type="match status" value="1"/>
</dbReference>
<dbReference type="InterPro" id="IPR036638">
    <property type="entry name" value="HLH_DNA-bd_sf"/>
</dbReference>
<evidence type="ECO:0000313" key="2">
    <source>
        <dbReference type="EMBL" id="CAF0800792.1"/>
    </source>
</evidence>
<dbReference type="GO" id="GO:0046983">
    <property type="term" value="F:protein dimerization activity"/>
    <property type="evidence" value="ECO:0007669"/>
    <property type="project" value="InterPro"/>
</dbReference>
<dbReference type="PROSITE" id="PS50888">
    <property type="entry name" value="BHLH"/>
    <property type="match status" value="1"/>
</dbReference>
<dbReference type="CDD" id="cd11390">
    <property type="entry name" value="bHLH_TS"/>
    <property type="match status" value="1"/>
</dbReference>
<dbReference type="GO" id="GO:0000981">
    <property type="term" value="F:DNA-binding transcription factor activity, RNA polymerase II-specific"/>
    <property type="evidence" value="ECO:0007669"/>
    <property type="project" value="TreeGrafter"/>
</dbReference>
<evidence type="ECO:0000313" key="4">
    <source>
        <dbReference type="EMBL" id="CAF3585941.1"/>
    </source>
</evidence>